<dbReference type="AlphaFoldDB" id="A0A7J4ZR14"/>
<evidence type="ECO:0000313" key="1">
    <source>
        <dbReference type="EMBL" id="KAB0665553.1"/>
    </source>
</evidence>
<dbReference type="Proteomes" id="UP000420562">
    <property type="component" value="Unassembled WGS sequence"/>
</dbReference>
<dbReference type="RefSeq" id="WP_151127989.1">
    <property type="nucleotide sequence ID" value="NZ_VZQZ01000004.1"/>
</dbReference>
<proteinExistence type="predicted"/>
<sequence length="172" mass="19948">MKFICVVLISIAVTCVSGCVSQNYFGATVNKNQGDIAVYRPINSKYEKDLNAFGENCTKAFLEGNTEKLMTLSSGEMRKLIKPDELKTSILSLKNKYGLQNNYAIQKLHGMSFWLDEWNFKNQYELYEIFISRYLISGNQKTYLVLFVTRRENDELRLWGIELINDQDQKDI</sequence>
<reference evidence="1 2" key="1">
    <citation type="submission" date="2019-09" db="EMBL/GenBank/DDBJ databases">
        <title>Geobacter sp. Red96, a novel strain isolated from paddy soil.</title>
        <authorList>
            <person name="Xu Z."/>
            <person name="Masuda Y."/>
            <person name="Itoh H."/>
            <person name="Senoo K."/>
        </authorList>
    </citation>
    <scope>NUCLEOTIDE SEQUENCE [LARGE SCALE GENOMIC DNA]</scope>
    <source>
        <strain evidence="1 2">Red96</strain>
    </source>
</reference>
<evidence type="ECO:0000313" key="2">
    <source>
        <dbReference type="Proteomes" id="UP000420562"/>
    </source>
</evidence>
<name>A0A7J4ZR14_9BACT</name>
<dbReference type="EMBL" id="VZQZ01000004">
    <property type="protein sequence ID" value="KAB0665553.1"/>
    <property type="molecule type" value="Genomic_DNA"/>
</dbReference>
<accession>A0A7J4ZR14</accession>
<keyword evidence="2" id="KW-1185">Reference proteome</keyword>
<comment type="caution">
    <text evidence="1">The sequence shown here is derived from an EMBL/GenBank/DDBJ whole genome shotgun (WGS) entry which is preliminary data.</text>
</comment>
<organism evidence="1 2">
    <name type="scientific">Oryzomonas japonica</name>
    <dbReference type="NCBI Taxonomy" id="2603858"/>
    <lineage>
        <taxon>Bacteria</taxon>
        <taxon>Pseudomonadati</taxon>
        <taxon>Thermodesulfobacteriota</taxon>
        <taxon>Desulfuromonadia</taxon>
        <taxon>Geobacterales</taxon>
        <taxon>Geobacteraceae</taxon>
        <taxon>Oryzomonas</taxon>
    </lineage>
</organism>
<protein>
    <submittedName>
        <fullName evidence="1">Uncharacterized protein</fullName>
    </submittedName>
</protein>
<gene>
    <name evidence="1" type="ORF">F6V25_07465</name>
</gene>